<evidence type="ECO:0000256" key="4">
    <source>
        <dbReference type="ARBA" id="ARBA00023163"/>
    </source>
</evidence>
<dbReference type="InterPro" id="IPR036388">
    <property type="entry name" value="WH-like_DNA-bd_sf"/>
</dbReference>
<proteinExistence type="predicted"/>
<sequence length="264" mass="29512">MSKRHYEIVQWVNLHGRQTIQSLADEFKVSVQTIRADIRALAEQGLVLRSHGEVIPFPHRENISYDQRQIRNVSGKRHIAELCAAKITDYQSVFLGSGSTVAEVSRALIEHKGLQIMTSNLHAARHLCTSSDCELTIAGGHVRKRDQDVIGGDAMRFFQRYRAEVGVVSVGSVDRQGRLYDYNDDEVMAREALISHCAYRILVIDSAKFDTESRCVWGQMSDYHCVITDKAPEAALLSRLLAAGVEVVYLKQGQALCTPNLVEA</sequence>
<evidence type="ECO:0000256" key="3">
    <source>
        <dbReference type="ARBA" id="ARBA00023125"/>
    </source>
</evidence>
<dbReference type="PROSITE" id="PS00894">
    <property type="entry name" value="HTH_DEOR_1"/>
    <property type="match status" value="1"/>
</dbReference>
<keyword evidence="2" id="KW-0805">Transcription regulation</keyword>
<name>A0ABT9EUP9_9GAMM</name>
<dbReference type="InterPro" id="IPR036390">
    <property type="entry name" value="WH_DNA-bd_sf"/>
</dbReference>
<comment type="caution">
    <text evidence="6">The sequence shown here is derived from an EMBL/GenBank/DDBJ whole genome shotgun (WGS) entry which is preliminary data.</text>
</comment>
<dbReference type="InterPro" id="IPR050313">
    <property type="entry name" value="Carb_Metab_HTH_regulators"/>
</dbReference>
<dbReference type="Pfam" id="PF00455">
    <property type="entry name" value="DeoRC"/>
    <property type="match status" value="1"/>
</dbReference>
<reference evidence="6" key="1">
    <citation type="submission" date="2023-07" db="EMBL/GenBank/DDBJ databases">
        <title>Genome content predicts the carbon catabolic preferences of heterotrophic bacteria.</title>
        <authorList>
            <person name="Gralka M."/>
        </authorList>
    </citation>
    <scope>NUCLEOTIDE SEQUENCE</scope>
    <source>
        <strain evidence="6">5G01</strain>
    </source>
</reference>
<dbReference type="PROSITE" id="PS51000">
    <property type="entry name" value="HTH_DEOR_2"/>
    <property type="match status" value="1"/>
</dbReference>
<dbReference type="InterPro" id="IPR037171">
    <property type="entry name" value="NagB/RpiA_transferase-like"/>
</dbReference>
<dbReference type="Proteomes" id="UP001177341">
    <property type="component" value="Unassembled WGS sequence"/>
</dbReference>
<dbReference type="SUPFAM" id="SSF100950">
    <property type="entry name" value="NagB/RpiA/CoA transferase-like"/>
    <property type="match status" value="1"/>
</dbReference>
<keyword evidence="7" id="KW-1185">Reference proteome</keyword>
<dbReference type="Gene3D" id="1.10.10.10">
    <property type="entry name" value="Winged helix-like DNA-binding domain superfamily/Winged helix DNA-binding domain"/>
    <property type="match status" value="1"/>
</dbReference>
<dbReference type="Pfam" id="PF08220">
    <property type="entry name" value="HTH_DeoR"/>
    <property type="match status" value="1"/>
</dbReference>
<dbReference type="GO" id="GO:0003677">
    <property type="term" value="F:DNA binding"/>
    <property type="evidence" value="ECO:0007669"/>
    <property type="project" value="UniProtKB-KW"/>
</dbReference>
<evidence type="ECO:0000256" key="2">
    <source>
        <dbReference type="ARBA" id="ARBA00023015"/>
    </source>
</evidence>
<organism evidence="6 7">
    <name type="scientific">Neptunomonas phycophila</name>
    <dbReference type="NCBI Taxonomy" id="1572645"/>
    <lineage>
        <taxon>Bacteria</taxon>
        <taxon>Pseudomonadati</taxon>
        <taxon>Pseudomonadota</taxon>
        <taxon>Gammaproteobacteria</taxon>
        <taxon>Oceanospirillales</taxon>
        <taxon>Oceanospirillaceae</taxon>
        <taxon>Neptunomonas</taxon>
    </lineage>
</organism>
<accession>A0ABT9EUP9</accession>
<dbReference type="PANTHER" id="PTHR30363:SF4">
    <property type="entry name" value="GLYCEROL-3-PHOSPHATE REGULON REPRESSOR"/>
    <property type="match status" value="1"/>
</dbReference>
<gene>
    <name evidence="6" type="ORF">Q8W30_09440</name>
</gene>
<keyword evidence="1" id="KW-0678">Repressor</keyword>
<dbReference type="SMART" id="SM01134">
    <property type="entry name" value="DeoRC"/>
    <property type="match status" value="1"/>
</dbReference>
<protein>
    <submittedName>
        <fullName evidence="6">DeoR/GlpR family DNA-binding transcription regulator</fullName>
    </submittedName>
</protein>
<dbReference type="InterPro" id="IPR018356">
    <property type="entry name" value="Tscrpt_reg_HTH_DeoR_CS"/>
</dbReference>
<dbReference type="InterPro" id="IPR001034">
    <property type="entry name" value="DeoR_HTH"/>
</dbReference>
<dbReference type="SUPFAM" id="SSF46785">
    <property type="entry name" value="Winged helix' DNA-binding domain"/>
    <property type="match status" value="1"/>
</dbReference>
<evidence type="ECO:0000313" key="6">
    <source>
        <dbReference type="EMBL" id="MDP2522789.1"/>
    </source>
</evidence>
<dbReference type="RefSeq" id="WP_305450668.1">
    <property type="nucleotide sequence ID" value="NZ_JAUYVO010000005.1"/>
</dbReference>
<dbReference type="EMBL" id="JAUYVO010000005">
    <property type="protein sequence ID" value="MDP2522789.1"/>
    <property type="molecule type" value="Genomic_DNA"/>
</dbReference>
<dbReference type="PRINTS" id="PR00037">
    <property type="entry name" value="HTHLACR"/>
</dbReference>
<keyword evidence="3 6" id="KW-0238">DNA-binding</keyword>
<feature type="domain" description="HTH deoR-type" evidence="5">
    <location>
        <begin position="1"/>
        <end position="56"/>
    </location>
</feature>
<dbReference type="Gene3D" id="3.40.50.1360">
    <property type="match status" value="1"/>
</dbReference>
<evidence type="ECO:0000313" key="7">
    <source>
        <dbReference type="Proteomes" id="UP001177341"/>
    </source>
</evidence>
<keyword evidence="4" id="KW-0804">Transcription</keyword>
<dbReference type="PANTHER" id="PTHR30363">
    <property type="entry name" value="HTH-TYPE TRANSCRIPTIONAL REGULATOR SRLR-RELATED"/>
    <property type="match status" value="1"/>
</dbReference>
<evidence type="ECO:0000256" key="1">
    <source>
        <dbReference type="ARBA" id="ARBA00022491"/>
    </source>
</evidence>
<evidence type="ECO:0000259" key="5">
    <source>
        <dbReference type="PROSITE" id="PS51000"/>
    </source>
</evidence>
<dbReference type="SMART" id="SM00420">
    <property type="entry name" value="HTH_DEOR"/>
    <property type="match status" value="1"/>
</dbReference>
<dbReference type="InterPro" id="IPR014036">
    <property type="entry name" value="DeoR-like_C"/>
</dbReference>